<name>A0A6A4T704_SCOMX</name>
<sequence>MDSYFKSGSVYFGSIAAATETGADVTLVAGRLAGALIVTVMEMQLDGTSSVALRREGCVRVASMCSETVFAGVCVCVSPLLNANQCPLLQLCNHPVILPVPPAVSIPFCMVTANHAWCPGNYYDATFRSNIKCLHLADMKQQSNPIRLQTLFAVQREAGKLLNQLRYSLSSSRIEMPPPLTAPPVTLSMTTDLRAAEQMHVCDAFKMKPNKGERQRECKENEEERAVVE</sequence>
<dbReference type="Proteomes" id="UP000438429">
    <property type="component" value="Unassembled WGS sequence"/>
</dbReference>
<protein>
    <submittedName>
        <fullName evidence="2">Uncharacterized protein</fullName>
    </submittedName>
</protein>
<evidence type="ECO:0000313" key="2">
    <source>
        <dbReference type="EMBL" id="KAF0043356.1"/>
    </source>
</evidence>
<evidence type="ECO:0000256" key="1">
    <source>
        <dbReference type="SAM" id="MobiDB-lite"/>
    </source>
</evidence>
<gene>
    <name evidence="2" type="ORF">F2P81_004693</name>
</gene>
<organism evidence="2 3">
    <name type="scientific">Scophthalmus maximus</name>
    <name type="common">Turbot</name>
    <name type="synonym">Psetta maxima</name>
    <dbReference type="NCBI Taxonomy" id="52904"/>
    <lineage>
        <taxon>Eukaryota</taxon>
        <taxon>Metazoa</taxon>
        <taxon>Chordata</taxon>
        <taxon>Craniata</taxon>
        <taxon>Vertebrata</taxon>
        <taxon>Euteleostomi</taxon>
        <taxon>Actinopterygii</taxon>
        <taxon>Neopterygii</taxon>
        <taxon>Teleostei</taxon>
        <taxon>Neoteleostei</taxon>
        <taxon>Acanthomorphata</taxon>
        <taxon>Carangaria</taxon>
        <taxon>Pleuronectiformes</taxon>
        <taxon>Pleuronectoidei</taxon>
        <taxon>Scophthalmidae</taxon>
        <taxon>Scophthalmus</taxon>
    </lineage>
</organism>
<comment type="caution">
    <text evidence="2">The sequence shown here is derived from an EMBL/GenBank/DDBJ whole genome shotgun (WGS) entry which is preliminary data.</text>
</comment>
<dbReference type="EMBL" id="VEVO01000004">
    <property type="protein sequence ID" value="KAF0043356.1"/>
    <property type="molecule type" value="Genomic_DNA"/>
</dbReference>
<evidence type="ECO:0000313" key="3">
    <source>
        <dbReference type="Proteomes" id="UP000438429"/>
    </source>
</evidence>
<proteinExistence type="predicted"/>
<reference evidence="2 3" key="1">
    <citation type="submission" date="2019-06" db="EMBL/GenBank/DDBJ databases">
        <title>Draft genomes of female and male turbot (Scophthalmus maximus).</title>
        <authorList>
            <person name="Xu H."/>
            <person name="Xu X.-W."/>
            <person name="Shao C."/>
            <person name="Chen S."/>
        </authorList>
    </citation>
    <scope>NUCLEOTIDE SEQUENCE [LARGE SCALE GENOMIC DNA]</scope>
    <source>
        <strain evidence="2">Ysfricsl-2016a</strain>
        <tissue evidence="2">Blood</tissue>
    </source>
</reference>
<feature type="region of interest" description="Disordered" evidence="1">
    <location>
        <begin position="210"/>
        <end position="229"/>
    </location>
</feature>
<accession>A0A6A4T704</accession>
<dbReference type="AlphaFoldDB" id="A0A6A4T704"/>